<dbReference type="EMBL" id="JBHTHX010002927">
    <property type="protein sequence ID" value="MFD0891114.1"/>
    <property type="molecule type" value="Genomic_DNA"/>
</dbReference>
<sequence>LTVFALVGLELMLAQYLQLVLGDSPTYRDDLDSRPSSDHRPRAEYIQQFFGVLDDRFGGPLTWLGAQGWDKDDTRALRARLRD</sequence>
<name>A0ABW3E7E2_9ACTN</name>
<reference evidence="2" key="1">
    <citation type="journal article" date="2019" name="Int. J. Syst. Evol. Microbiol.">
        <title>The Global Catalogue of Microorganisms (GCM) 10K type strain sequencing project: providing services to taxonomists for standard genome sequencing and annotation.</title>
        <authorList>
            <consortium name="The Broad Institute Genomics Platform"/>
            <consortium name="The Broad Institute Genome Sequencing Center for Infectious Disease"/>
            <person name="Wu L."/>
            <person name="Ma J."/>
        </authorList>
    </citation>
    <scope>NUCLEOTIDE SEQUENCE [LARGE SCALE GENOMIC DNA]</scope>
    <source>
        <strain evidence="2">CCUG 62974</strain>
    </source>
</reference>
<dbReference type="Proteomes" id="UP001597024">
    <property type="component" value="Unassembled WGS sequence"/>
</dbReference>
<feature type="non-terminal residue" evidence="1">
    <location>
        <position position="1"/>
    </location>
</feature>
<protein>
    <submittedName>
        <fullName evidence="1">Protein-tyrosine-phosphatase</fullName>
    </submittedName>
</protein>
<proteinExistence type="predicted"/>
<organism evidence="1 2">
    <name type="scientific">Streptosporangium algeriense</name>
    <dbReference type="NCBI Taxonomy" id="1682748"/>
    <lineage>
        <taxon>Bacteria</taxon>
        <taxon>Bacillati</taxon>
        <taxon>Actinomycetota</taxon>
        <taxon>Actinomycetes</taxon>
        <taxon>Streptosporangiales</taxon>
        <taxon>Streptosporangiaceae</taxon>
        <taxon>Streptosporangium</taxon>
    </lineage>
</organism>
<keyword evidence="2" id="KW-1185">Reference proteome</keyword>
<evidence type="ECO:0000313" key="2">
    <source>
        <dbReference type="Proteomes" id="UP001597024"/>
    </source>
</evidence>
<comment type="caution">
    <text evidence="1">The sequence shown here is derived from an EMBL/GenBank/DDBJ whole genome shotgun (WGS) entry which is preliminary data.</text>
</comment>
<evidence type="ECO:0000313" key="1">
    <source>
        <dbReference type="EMBL" id="MFD0891114.1"/>
    </source>
</evidence>
<gene>
    <name evidence="1" type="ORF">ACFQ08_41750</name>
</gene>
<accession>A0ABW3E7E2</accession>